<evidence type="ECO:0000259" key="1">
    <source>
        <dbReference type="Pfam" id="PF11429"/>
    </source>
</evidence>
<name>A0A1V0UZM8_9BACL</name>
<dbReference type="GO" id="GO:0004540">
    <property type="term" value="F:RNA nuclease activity"/>
    <property type="evidence" value="ECO:0007669"/>
    <property type="project" value="InterPro"/>
</dbReference>
<evidence type="ECO:0000313" key="2">
    <source>
        <dbReference type="EMBL" id="ARF70370.1"/>
    </source>
</evidence>
<dbReference type="InterPro" id="IPR024440">
    <property type="entry name" value="ColicinD_C"/>
</dbReference>
<dbReference type="Proteomes" id="UP000192727">
    <property type="component" value="Chromosome"/>
</dbReference>
<protein>
    <recommendedName>
        <fullName evidence="1">Colicin D C-terminal domain-containing protein</fullName>
    </recommendedName>
</protein>
<accession>A0A1V0UZM8</accession>
<evidence type="ECO:0000313" key="3">
    <source>
        <dbReference type="Proteomes" id="UP000192727"/>
    </source>
</evidence>
<dbReference type="SUPFAM" id="SSF102824">
    <property type="entry name" value="Colicin D/E5 nuclease domain"/>
    <property type="match status" value="1"/>
</dbReference>
<reference evidence="2 3" key="1">
    <citation type="submission" date="2017-03" db="EMBL/GenBank/DDBJ databases">
        <title>Paenibacillus larvae genome sequencing.</title>
        <authorList>
            <person name="Dingman D.W."/>
        </authorList>
    </citation>
    <scope>NUCLEOTIDE SEQUENCE [LARGE SCALE GENOMIC DNA]</scope>
    <source>
        <strain evidence="2 3">SAG 10367</strain>
    </source>
</reference>
<organism evidence="2 3">
    <name type="scientific">Paenibacillus larvae subsp. pulvifaciens</name>
    <dbReference type="NCBI Taxonomy" id="1477"/>
    <lineage>
        <taxon>Bacteria</taxon>
        <taxon>Bacillati</taxon>
        <taxon>Bacillota</taxon>
        <taxon>Bacilli</taxon>
        <taxon>Bacillales</taxon>
        <taxon>Paenibacillaceae</taxon>
        <taxon>Paenibacillus</taxon>
    </lineage>
</organism>
<feature type="domain" description="Colicin D C-terminal" evidence="1">
    <location>
        <begin position="1"/>
        <end position="30"/>
    </location>
</feature>
<dbReference type="EMBL" id="CP020557">
    <property type="protein sequence ID" value="ARF70370.1"/>
    <property type="molecule type" value="Genomic_DNA"/>
</dbReference>
<dbReference type="InterPro" id="IPR038233">
    <property type="entry name" value="Colicin_D/E5_nuclease"/>
</dbReference>
<dbReference type="RefSeq" id="WP_083041517.1">
    <property type="nucleotide sequence ID" value="NZ_CP020557.1"/>
</dbReference>
<proteinExistence type="predicted"/>
<dbReference type="AlphaFoldDB" id="A0A1V0UZM8"/>
<gene>
    <name evidence="2" type="ORF">B7C51_02555</name>
</gene>
<dbReference type="Pfam" id="PF11429">
    <property type="entry name" value="Colicin_D"/>
    <property type="match status" value="1"/>
</dbReference>
<sequence length="31" mass="3429">MNPETGLGAYTDLSGNYIGGWKFNSNQMKFS</sequence>